<keyword evidence="4 6" id="KW-0472">Membrane</keyword>
<accession>A0A0R3U457</accession>
<dbReference type="InterPro" id="IPR005821">
    <property type="entry name" value="Ion_trans_dom"/>
</dbReference>
<gene>
    <name evidence="8" type="ORF">MCOS_LOCUS1412</name>
</gene>
<evidence type="ECO:0000256" key="3">
    <source>
        <dbReference type="ARBA" id="ARBA00022989"/>
    </source>
</evidence>
<dbReference type="Pfam" id="PF00520">
    <property type="entry name" value="Ion_trans"/>
    <property type="match status" value="1"/>
</dbReference>
<keyword evidence="3 6" id="KW-1133">Transmembrane helix</keyword>
<evidence type="ECO:0000256" key="1">
    <source>
        <dbReference type="ARBA" id="ARBA00004141"/>
    </source>
</evidence>
<comment type="subcellular location">
    <subcellularLocation>
        <location evidence="1">Membrane</location>
        <topology evidence="1">Multi-pass membrane protein</topology>
    </subcellularLocation>
</comment>
<name>A0A0R3U457_MESCO</name>
<feature type="domain" description="Ion transport" evidence="7">
    <location>
        <begin position="51"/>
        <end position="198"/>
    </location>
</feature>
<dbReference type="OrthoDB" id="416585at2759"/>
<dbReference type="PANTHER" id="PTHR46768">
    <property type="entry name" value="TWO PORE CALCIUM CHANNEL PROTEIN 2"/>
    <property type="match status" value="1"/>
</dbReference>
<dbReference type="Proteomes" id="UP000267029">
    <property type="component" value="Unassembled WGS sequence"/>
</dbReference>
<evidence type="ECO:0000256" key="2">
    <source>
        <dbReference type="ARBA" id="ARBA00022692"/>
    </source>
</evidence>
<dbReference type="GO" id="GO:0097682">
    <property type="term" value="F:intracellularly phosphatidylinositol-3,5-bisphosphate-gated monatomic cation channel activity"/>
    <property type="evidence" value="ECO:0007669"/>
    <property type="project" value="TreeGrafter"/>
</dbReference>
<dbReference type="AlphaFoldDB" id="A0A0R3U457"/>
<sequence length="322" mass="36959">MISFIASVEQTFLGLTHNPNFEFLYYSKTFIKCLECIHFGVEGWSPYDFSQLANLLVILRTLRFTQTSSLMTSVLVQMPCHLSPVLGVLVSVYYIYALLGLSIFRGTIQHPTNTSFMSNETYECGTYQQLNYWAINFDDFAASIYTLWSLMVLNNWHVIVKAFSDELGRWVHIYTLSWWLIVAVVLLTLTTAMIIESFLFARQMHARRADLLASRKRRRTNPCALAFVNALTRNRQDDVVHEDEEELMPAFEHPREHINSPPQPPTPPSPEDDGETVLVQPPPSAVVYSFAQMFGQNLTEPTNEEMLHHLHRHREIGALISS</sequence>
<protein>
    <recommendedName>
        <fullName evidence="7">Ion transport domain-containing protein</fullName>
    </recommendedName>
</protein>
<dbReference type="GO" id="GO:0005765">
    <property type="term" value="C:lysosomal membrane"/>
    <property type="evidence" value="ECO:0007669"/>
    <property type="project" value="InterPro"/>
</dbReference>
<evidence type="ECO:0000256" key="6">
    <source>
        <dbReference type="SAM" id="Phobius"/>
    </source>
</evidence>
<dbReference type="GO" id="GO:0015280">
    <property type="term" value="F:ligand-gated sodium channel activity"/>
    <property type="evidence" value="ECO:0007669"/>
    <property type="project" value="TreeGrafter"/>
</dbReference>
<dbReference type="EMBL" id="UXSR01000175">
    <property type="protein sequence ID" value="VDD75409.1"/>
    <property type="molecule type" value="Genomic_DNA"/>
</dbReference>
<proteinExistence type="predicted"/>
<evidence type="ECO:0000313" key="9">
    <source>
        <dbReference type="Proteomes" id="UP000267029"/>
    </source>
</evidence>
<evidence type="ECO:0000256" key="5">
    <source>
        <dbReference type="SAM" id="MobiDB-lite"/>
    </source>
</evidence>
<evidence type="ECO:0000259" key="7">
    <source>
        <dbReference type="Pfam" id="PF00520"/>
    </source>
</evidence>
<feature type="transmembrane region" description="Helical" evidence="6">
    <location>
        <begin position="85"/>
        <end position="104"/>
    </location>
</feature>
<reference evidence="8 9" key="1">
    <citation type="submission" date="2018-10" db="EMBL/GenBank/DDBJ databases">
        <authorList>
            <consortium name="Pathogen Informatics"/>
        </authorList>
    </citation>
    <scope>NUCLEOTIDE SEQUENCE [LARGE SCALE GENOMIC DNA]</scope>
</reference>
<feature type="transmembrane region" description="Helical" evidence="6">
    <location>
        <begin position="140"/>
        <end position="158"/>
    </location>
</feature>
<keyword evidence="2 6" id="KW-0812">Transmembrane</keyword>
<dbReference type="GO" id="GO:0075509">
    <property type="term" value="P:endocytosis involved in viral entry into host cell"/>
    <property type="evidence" value="ECO:0007669"/>
    <property type="project" value="TreeGrafter"/>
</dbReference>
<evidence type="ECO:0000256" key="4">
    <source>
        <dbReference type="ARBA" id="ARBA00023136"/>
    </source>
</evidence>
<evidence type="ECO:0000313" key="8">
    <source>
        <dbReference type="EMBL" id="VDD75409.1"/>
    </source>
</evidence>
<organism evidence="8 9">
    <name type="scientific">Mesocestoides corti</name>
    <name type="common">Flatworm</name>
    <dbReference type="NCBI Taxonomy" id="53468"/>
    <lineage>
        <taxon>Eukaryota</taxon>
        <taxon>Metazoa</taxon>
        <taxon>Spiralia</taxon>
        <taxon>Lophotrochozoa</taxon>
        <taxon>Platyhelminthes</taxon>
        <taxon>Cestoda</taxon>
        <taxon>Eucestoda</taxon>
        <taxon>Cyclophyllidea</taxon>
        <taxon>Mesocestoididae</taxon>
        <taxon>Mesocestoides</taxon>
    </lineage>
</organism>
<feature type="region of interest" description="Disordered" evidence="5">
    <location>
        <begin position="251"/>
        <end position="279"/>
    </location>
</feature>
<feature type="transmembrane region" description="Helical" evidence="6">
    <location>
        <begin position="178"/>
        <end position="201"/>
    </location>
</feature>
<keyword evidence="9" id="KW-1185">Reference proteome</keyword>
<dbReference type="PANTHER" id="PTHR46768:SF1">
    <property type="entry name" value="TWO PORE CHANNEL PROTEIN 2"/>
    <property type="match status" value="1"/>
</dbReference>
<dbReference type="GO" id="GO:0022832">
    <property type="term" value="F:voltage-gated channel activity"/>
    <property type="evidence" value="ECO:0007669"/>
    <property type="project" value="InterPro"/>
</dbReference>
<dbReference type="STRING" id="53468.A0A0R3U457"/>
<dbReference type="GO" id="GO:0019722">
    <property type="term" value="P:calcium-mediated signaling"/>
    <property type="evidence" value="ECO:0007669"/>
    <property type="project" value="TreeGrafter"/>
</dbReference>
<dbReference type="InterPro" id="IPR028798">
    <property type="entry name" value="TPC2"/>
</dbReference>
<dbReference type="Gene3D" id="1.10.287.70">
    <property type="match status" value="1"/>
</dbReference>